<evidence type="ECO:0000256" key="2">
    <source>
        <dbReference type="SAM" id="MobiDB-lite"/>
    </source>
</evidence>
<protein>
    <recommendedName>
        <fullName evidence="3">J domain-containing protein</fullName>
    </recommendedName>
</protein>
<dbReference type="SMART" id="SM00271">
    <property type="entry name" value="DnaJ"/>
    <property type="match status" value="1"/>
</dbReference>
<dbReference type="EMBL" id="SWKV01000008">
    <property type="protein sequence ID" value="KAF3044676.1"/>
    <property type="molecule type" value="Genomic_DNA"/>
</dbReference>
<comment type="caution">
    <text evidence="4">The sequence shown here is derived from an EMBL/GenBank/DDBJ whole genome shotgun (WGS) entry which is preliminary data.</text>
</comment>
<dbReference type="OrthoDB" id="442087at2759"/>
<feature type="region of interest" description="Disordered" evidence="2">
    <location>
        <begin position="79"/>
        <end position="106"/>
    </location>
</feature>
<accession>A0A9P4WXB4</accession>
<feature type="domain" description="J" evidence="3">
    <location>
        <begin position="5"/>
        <end position="74"/>
    </location>
</feature>
<evidence type="ECO:0000313" key="5">
    <source>
        <dbReference type="Proteomes" id="UP000758155"/>
    </source>
</evidence>
<dbReference type="InterPro" id="IPR050817">
    <property type="entry name" value="DjlA_DnaK_co-chaperone"/>
</dbReference>
<dbReference type="InterPro" id="IPR001623">
    <property type="entry name" value="DnaJ_domain"/>
</dbReference>
<dbReference type="PRINTS" id="PR00625">
    <property type="entry name" value="JDOMAIN"/>
</dbReference>
<evidence type="ECO:0000313" key="4">
    <source>
        <dbReference type="EMBL" id="KAF3044676.1"/>
    </source>
</evidence>
<sequence>MAAQDYYKVLDVDPRATQQQIRDAYKKAALKHHPDRVPADSPERAARTKRFQAINDAYYTLSDPTRRREYDAARTYNNWTGSTTTPDDDWEEEIPHTASGQGASAGANAGFNFGGFPWSAFGFGGEKPAGNTEESHNKFSEEQFGGIFEEMLREEGMADQDAGPTGKFWSVVGGLSGGAMGFIVANFPAVGAIISEMDPFLPPDTIDRPGYKHCRTTYGLLTTTYKQAEHSDVPGKVYKELQQLEYELRRRLNNLNATKGVPAKMTGYLDELKSALSQAVSEGVDAKFLIRGMEDVLEEKPEARPAPKPERVLMVPDAKYKKVRAELAEANKKIQKLNEENNSLILYIRQLDAERASRGV</sequence>
<keyword evidence="5" id="KW-1185">Reference proteome</keyword>
<dbReference type="AlphaFoldDB" id="A0A9P4WXB4"/>
<proteinExistence type="predicted"/>
<evidence type="ECO:0000259" key="3">
    <source>
        <dbReference type="PROSITE" id="PS50076"/>
    </source>
</evidence>
<dbReference type="InterPro" id="IPR036869">
    <property type="entry name" value="J_dom_sf"/>
</dbReference>
<dbReference type="Pfam" id="PF00226">
    <property type="entry name" value="DnaJ"/>
    <property type="match status" value="1"/>
</dbReference>
<evidence type="ECO:0000256" key="1">
    <source>
        <dbReference type="SAM" id="Coils"/>
    </source>
</evidence>
<dbReference type="Proteomes" id="UP000758155">
    <property type="component" value="Unassembled WGS sequence"/>
</dbReference>
<dbReference type="PROSITE" id="PS50076">
    <property type="entry name" value="DNAJ_2"/>
    <property type="match status" value="1"/>
</dbReference>
<name>A0A9P4WXB4_9PLEO</name>
<reference evidence="4" key="1">
    <citation type="submission" date="2019-04" db="EMBL/GenBank/DDBJ databases">
        <title>Sequencing of skin fungus with MAO and IRED activity.</title>
        <authorList>
            <person name="Marsaioli A.J."/>
            <person name="Bonatto J.M.C."/>
            <person name="Reis Junior O."/>
        </authorList>
    </citation>
    <scope>NUCLEOTIDE SEQUENCE</scope>
    <source>
        <strain evidence="4">28M1</strain>
    </source>
</reference>
<feature type="coiled-coil region" evidence="1">
    <location>
        <begin position="320"/>
        <end position="354"/>
    </location>
</feature>
<organism evidence="4 5">
    <name type="scientific">Didymella heteroderae</name>
    <dbReference type="NCBI Taxonomy" id="1769908"/>
    <lineage>
        <taxon>Eukaryota</taxon>
        <taxon>Fungi</taxon>
        <taxon>Dikarya</taxon>
        <taxon>Ascomycota</taxon>
        <taxon>Pezizomycotina</taxon>
        <taxon>Dothideomycetes</taxon>
        <taxon>Pleosporomycetidae</taxon>
        <taxon>Pleosporales</taxon>
        <taxon>Pleosporineae</taxon>
        <taxon>Didymellaceae</taxon>
        <taxon>Didymella</taxon>
    </lineage>
</organism>
<dbReference type="CDD" id="cd06257">
    <property type="entry name" value="DnaJ"/>
    <property type="match status" value="1"/>
</dbReference>
<dbReference type="PANTHER" id="PTHR24074">
    <property type="entry name" value="CO-CHAPERONE PROTEIN DJLA"/>
    <property type="match status" value="1"/>
</dbReference>
<gene>
    <name evidence="4" type="ORF">E8E12_008622</name>
</gene>
<dbReference type="SUPFAM" id="SSF46565">
    <property type="entry name" value="Chaperone J-domain"/>
    <property type="match status" value="1"/>
</dbReference>
<keyword evidence="1" id="KW-0175">Coiled coil</keyword>
<dbReference type="Gene3D" id="1.10.287.110">
    <property type="entry name" value="DnaJ domain"/>
    <property type="match status" value="1"/>
</dbReference>